<dbReference type="PANTHER" id="PTHR35850:SF2">
    <property type="entry name" value="TYPE VI SECRETION SYSTEM CONTRACTILE SHEATH SMALL SUBUNIT"/>
    <property type="match status" value="1"/>
</dbReference>
<dbReference type="AlphaFoldDB" id="A0A2S3V1G7"/>
<dbReference type="OrthoDB" id="9789942at2"/>
<keyword evidence="2" id="KW-1185">Reference proteome</keyword>
<accession>A0A2S3V1G7</accession>
<dbReference type="PIRSF" id="PIRSF028301">
    <property type="entry name" value="UCP028301"/>
    <property type="match status" value="1"/>
</dbReference>
<evidence type="ECO:0000313" key="2">
    <source>
        <dbReference type="Proteomes" id="UP000236959"/>
    </source>
</evidence>
<dbReference type="PANTHER" id="PTHR35850">
    <property type="entry name" value="CYTOPLASMIC PROTEIN-RELATED"/>
    <property type="match status" value="1"/>
</dbReference>
<dbReference type="RefSeq" id="WP_103220462.1">
    <property type="nucleotide sequence ID" value="NZ_PPCN01000001.1"/>
</dbReference>
<organism evidence="1 2">
    <name type="scientific">Roseibium marinum</name>
    <dbReference type="NCBI Taxonomy" id="281252"/>
    <lineage>
        <taxon>Bacteria</taxon>
        <taxon>Pseudomonadati</taxon>
        <taxon>Pseudomonadota</taxon>
        <taxon>Alphaproteobacteria</taxon>
        <taxon>Hyphomicrobiales</taxon>
        <taxon>Stappiaceae</taxon>
        <taxon>Roseibium</taxon>
    </lineage>
</organism>
<gene>
    <name evidence="1" type="ORF">CLV41_101247</name>
</gene>
<dbReference type="Pfam" id="PF05591">
    <property type="entry name" value="T6SS_VipA"/>
    <property type="match status" value="1"/>
</dbReference>
<dbReference type="InterPro" id="IPR008312">
    <property type="entry name" value="T6SS_TssB1"/>
</dbReference>
<name>A0A2S3V1G7_9HYPH</name>
<evidence type="ECO:0000313" key="1">
    <source>
        <dbReference type="EMBL" id="POF33798.1"/>
    </source>
</evidence>
<protein>
    <submittedName>
        <fullName evidence="1">Type VI secretion system protein ImpB</fullName>
    </submittedName>
</protein>
<dbReference type="NCBIfam" id="TIGR03358">
    <property type="entry name" value="VI_chp_5"/>
    <property type="match status" value="1"/>
</dbReference>
<reference evidence="1 2" key="1">
    <citation type="submission" date="2018-01" db="EMBL/GenBank/DDBJ databases">
        <title>Genomic Encyclopedia of Archaeal and Bacterial Type Strains, Phase II (KMG-II): from individual species to whole genera.</title>
        <authorList>
            <person name="Goeker M."/>
        </authorList>
    </citation>
    <scope>NUCLEOTIDE SEQUENCE [LARGE SCALE GENOMIC DNA]</scope>
    <source>
        <strain evidence="1 2">DSM 17023</strain>
    </source>
</reference>
<proteinExistence type="predicted"/>
<comment type="caution">
    <text evidence="1">The sequence shown here is derived from an EMBL/GenBank/DDBJ whole genome shotgun (WGS) entry which is preliminary data.</text>
</comment>
<dbReference type="EMBL" id="PPCN01000001">
    <property type="protein sequence ID" value="POF33798.1"/>
    <property type="molecule type" value="Genomic_DNA"/>
</dbReference>
<dbReference type="Proteomes" id="UP000236959">
    <property type="component" value="Unassembled WGS sequence"/>
</dbReference>
<sequence length="173" mass="18893">MAKEASVAPKERVNIKYKPATGDAKEEVELPLKMVMLGDYTLRADDTPIEDRTLININKDNFNEVMKSHDLSLDMSTENKLADTPEGGEPENLSVSLKFDNLGDFTPESIVRQTPELNKLLELREALVALKGPLGNVPAFRKAIQGVLGDEAAREKLLSELTNAADGGKDGSE</sequence>